<proteinExistence type="predicted"/>
<organism evidence="2 3">
    <name type="scientific">Euplotes crassus</name>
    <dbReference type="NCBI Taxonomy" id="5936"/>
    <lineage>
        <taxon>Eukaryota</taxon>
        <taxon>Sar</taxon>
        <taxon>Alveolata</taxon>
        <taxon>Ciliophora</taxon>
        <taxon>Intramacronucleata</taxon>
        <taxon>Spirotrichea</taxon>
        <taxon>Hypotrichia</taxon>
        <taxon>Euplotida</taxon>
        <taxon>Euplotidae</taxon>
        <taxon>Moneuplotes</taxon>
    </lineage>
</organism>
<reference evidence="2" key="1">
    <citation type="submission" date="2023-07" db="EMBL/GenBank/DDBJ databases">
        <authorList>
            <consortium name="AG Swart"/>
            <person name="Singh M."/>
            <person name="Singh A."/>
            <person name="Seah K."/>
            <person name="Emmerich C."/>
        </authorList>
    </citation>
    <scope>NUCLEOTIDE SEQUENCE</scope>
    <source>
        <strain evidence="2">DP1</strain>
    </source>
</reference>
<comment type="caution">
    <text evidence="2">The sequence shown here is derived from an EMBL/GenBank/DDBJ whole genome shotgun (WGS) entry which is preliminary data.</text>
</comment>
<dbReference type="Proteomes" id="UP001295684">
    <property type="component" value="Unassembled WGS sequence"/>
</dbReference>
<dbReference type="AlphaFoldDB" id="A0AAD2D8I2"/>
<dbReference type="EMBL" id="CAMPGE010025734">
    <property type="protein sequence ID" value="CAI2383465.1"/>
    <property type="molecule type" value="Genomic_DNA"/>
</dbReference>
<name>A0AAD2D8I2_EUPCR</name>
<evidence type="ECO:0000313" key="3">
    <source>
        <dbReference type="Proteomes" id="UP001295684"/>
    </source>
</evidence>
<evidence type="ECO:0000256" key="1">
    <source>
        <dbReference type="SAM" id="MobiDB-lite"/>
    </source>
</evidence>
<protein>
    <submittedName>
        <fullName evidence="2">Uncharacterized protein</fullName>
    </submittedName>
</protein>
<accession>A0AAD2D8I2</accession>
<sequence length="290" mass="33729">MFLNYQEDFFKDQSDYQYMFGQELSSEVDLFEIRHTGNTQSQTGTEKNPFIEPGDPGIFVQESDKKPNLSEISNFHAPILAEEDLFSETEHLLKILRKEVGLCPIEVYLDNKTGQIMIKNKSVEGLDSESVLQPDSPQEPQAEAVKSEENSSSLCFNRRVRFSKKHDREMFSILRELCDTHCVPLSNFCSVREPLVESAQLVMDKLSEEIKWRKSRKKDLLKRICKYVNDPTFSLRDARLLRELVKSQKQKGAIDFTSLLYYFPGKTAQQLEYQYSKSKDRKRTRISNLL</sequence>
<gene>
    <name evidence="2" type="ORF">ECRASSUSDP1_LOCUS24967</name>
</gene>
<evidence type="ECO:0000313" key="2">
    <source>
        <dbReference type="EMBL" id="CAI2383465.1"/>
    </source>
</evidence>
<keyword evidence="3" id="KW-1185">Reference proteome</keyword>
<feature type="region of interest" description="Disordered" evidence="1">
    <location>
        <begin position="127"/>
        <end position="147"/>
    </location>
</feature>
<feature type="compositionally biased region" description="Polar residues" evidence="1">
    <location>
        <begin position="130"/>
        <end position="139"/>
    </location>
</feature>